<dbReference type="AlphaFoldDB" id="A0A183V303"/>
<feature type="coiled-coil region" evidence="1">
    <location>
        <begin position="180"/>
        <end position="207"/>
    </location>
</feature>
<keyword evidence="1" id="KW-0175">Coiled coil</keyword>
<accession>A0A183V303</accession>
<organism evidence="4 5">
    <name type="scientific">Toxocara canis</name>
    <name type="common">Canine roundworm</name>
    <dbReference type="NCBI Taxonomy" id="6265"/>
    <lineage>
        <taxon>Eukaryota</taxon>
        <taxon>Metazoa</taxon>
        <taxon>Ecdysozoa</taxon>
        <taxon>Nematoda</taxon>
        <taxon>Chromadorea</taxon>
        <taxon>Rhabditida</taxon>
        <taxon>Spirurina</taxon>
        <taxon>Ascaridomorpha</taxon>
        <taxon>Ascaridoidea</taxon>
        <taxon>Toxocaridae</taxon>
        <taxon>Toxocara</taxon>
    </lineage>
</organism>
<feature type="compositionally biased region" description="Basic and acidic residues" evidence="2">
    <location>
        <begin position="293"/>
        <end position="304"/>
    </location>
</feature>
<protein>
    <submittedName>
        <fullName evidence="5">Chromosome partition protein Smc</fullName>
    </submittedName>
</protein>
<gene>
    <name evidence="3" type="ORF">TCNE_LOCUS15123</name>
</gene>
<evidence type="ECO:0000313" key="5">
    <source>
        <dbReference type="WBParaSite" id="TCNE_0001512301-mRNA-1"/>
    </source>
</evidence>
<feature type="region of interest" description="Disordered" evidence="2">
    <location>
        <begin position="293"/>
        <end position="317"/>
    </location>
</feature>
<evidence type="ECO:0000313" key="3">
    <source>
        <dbReference type="EMBL" id="VDM46444.1"/>
    </source>
</evidence>
<dbReference type="EMBL" id="UYWY01022643">
    <property type="protein sequence ID" value="VDM46444.1"/>
    <property type="molecule type" value="Genomic_DNA"/>
</dbReference>
<evidence type="ECO:0000313" key="4">
    <source>
        <dbReference type="Proteomes" id="UP000050794"/>
    </source>
</evidence>
<evidence type="ECO:0000256" key="1">
    <source>
        <dbReference type="SAM" id="Coils"/>
    </source>
</evidence>
<reference evidence="5" key="1">
    <citation type="submission" date="2016-06" db="UniProtKB">
        <authorList>
            <consortium name="WormBaseParasite"/>
        </authorList>
    </citation>
    <scope>IDENTIFICATION</scope>
</reference>
<dbReference type="WBParaSite" id="TCNE_0001512301-mRNA-1">
    <property type="protein sequence ID" value="TCNE_0001512301-mRNA-1"/>
    <property type="gene ID" value="TCNE_0001512301"/>
</dbReference>
<evidence type="ECO:0000256" key="2">
    <source>
        <dbReference type="SAM" id="MobiDB-lite"/>
    </source>
</evidence>
<sequence>MNFFASVSSLVKTWKVDSGVNRLVERLSALNNFEGRLASVLARLEGREKAVQIGKDKIMEELEVVHRRNSENFTVRENMNVMVSKMEKAIEECKTEVDDANCELERLHRKMANGDKAQMLARREALTKTLNELRANKTTVSDELTGLKAILGENHGKNVQQFDEEIFGLSELTANLKAQVADSKRIIADSQNELNAMEKACATQQQEKHVGEEEPPDMALLRMKNERDMVKAKATAVTAKRAQLRSQLASLFVDVPNIADAITHPVKSLATYFGTSTAVHVNHPAVKVRNFEDPREEVSGRDVQKVSLTKNPRLEQEQQLSKQLQQTLALSPSRIAGSQQGWMNALEALSPSPVKFTANGRPTACCTRENTDQETGAERSIDLLPHGTERMNDRENLMNDATVDVKNHCRSKHTVARKYPAPPAAFAAPLSDDEYAPDTDEYLLGSRNFALDTSESDMDQSAWSFFDK</sequence>
<name>A0A183V303_TOXCA</name>
<dbReference type="Proteomes" id="UP000050794">
    <property type="component" value="Unassembled WGS sequence"/>
</dbReference>
<feature type="coiled-coil region" evidence="1">
    <location>
        <begin position="76"/>
        <end position="143"/>
    </location>
</feature>
<reference evidence="3 4" key="2">
    <citation type="submission" date="2018-11" db="EMBL/GenBank/DDBJ databases">
        <authorList>
            <consortium name="Pathogen Informatics"/>
        </authorList>
    </citation>
    <scope>NUCLEOTIDE SEQUENCE [LARGE SCALE GENOMIC DNA]</scope>
</reference>
<proteinExistence type="predicted"/>
<keyword evidence="4" id="KW-1185">Reference proteome</keyword>